<name>A0A066RYX4_9GAMM</name>
<dbReference type="OrthoDB" id="5678113at2"/>
<dbReference type="STRING" id="1654360.EA58_03815"/>
<accession>A0A066RYX4</accession>
<dbReference type="InterPro" id="IPR011231">
    <property type="entry name" value="Phage_VT1-Sakai_H0018"/>
</dbReference>
<proteinExistence type="predicted"/>
<protein>
    <submittedName>
        <fullName evidence="1">Recombinase RecA</fullName>
    </submittedName>
</protein>
<reference evidence="1 2" key="1">
    <citation type="submission" date="2014-04" db="EMBL/GenBank/DDBJ databases">
        <title>Draft genome sequence of Photobacterium halotolerans S2753: a solonamide, ngercheumicin and holomycin producer.</title>
        <authorList>
            <person name="Machado H.R."/>
            <person name="Gram L."/>
        </authorList>
    </citation>
    <scope>NUCLEOTIDE SEQUENCE [LARGE SCALE GENOMIC DNA]</scope>
    <source>
        <strain evidence="1 2">S2753</strain>
    </source>
</reference>
<dbReference type="Proteomes" id="UP000027192">
    <property type="component" value="Unassembled WGS sequence"/>
</dbReference>
<dbReference type="AlphaFoldDB" id="A0A066RYX4"/>
<organism evidence="1 2">
    <name type="scientific">Photobacterium galatheae</name>
    <dbReference type="NCBI Taxonomy" id="1654360"/>
    <lineage>
        <taxon>Bacteria</taxon>
        <taxon>Pseudomonadati</taxon>
        <taxon>Pseudomonadota</taxon>
        <taxon>Gammaproteobacteria</taxon>
        <taxon>Vibrionales</taxon>
        <taxon>Vibrionaceae</taxon>
        <taxon>Photobacterium</taxon>
    </lineage>
</organism>
<dbReference type="EMBL" id="JMIB01000005">
    <property type="protein sequence ID" value="KDM92892.1"/>
    <property type="molecule type" value="Genomic_DNA"/>
</dbReference>
<sequence>MAKNFVEMGHSIEFTATVDTAAGSPVAVGDMVAVAHTDVVAGDIGVGHTVGVYELGKASAVEILRGASVYLKDGAISDDNTGVYAGKAWLEAPAGQSFVWVGINFGSK</sequence>
<keyword evidence="2" id="KW-1185">Reference proteome</keyword>
<gene>
    <name evidence="1" type="ORF">EA58_03815</name>
</gene>
<dbReference type="RefSeq" id="WP_036749007.1">
    <property type="nucleotide sequence ID" value="NZ_JAGSGC010000002.1"/>
</dbReference>
<dbReference type="Pfam" id="PF09956">
    <property type="entry name" value="Phage_cement_2"/>
    <property type="match status" value="1"/>
</dbReference>
<dbReference type="PIRSF" id="PIRSF030771">
    <property type="entry name" value="UCP030771"/>
    <property type="match status" value="1"/>
</dbReference>
<evidence type="ECO:0000313" key="1">
    <source>
        <dbReference type="EMBL" id="KDM92892.1"/>
    </source>
</evidence>
<evidence type="ECO:0000313" key="2">
    <source>
        <dbReference type="Proteomes" id="UP000027192"/>
    </source>
</evidence>
<comment type="caution">
    <text evidence="1">The sequence shown here is derived from an EMBL/GenBank/DDBJ whole genome shotgun (WGS) entry which is preliminary data.</text>
</comment>